<evidence type="ECO:0000256" key="6">
    <source>
        <dbReference type="ARBA" id="ARBA00022801"/>
    </source>
</evidence>
<dbReference type="SUPFAM" id="SSF54001">
    <property type="entry name" value="Cysteine proteinases"/>
    <property type="match status" value="1"/>
</dbReference>
<dbReference type="Gene3D" id="3.30.2230.10">
    <property type="entry name" value="DUSP-like"/>
    <property type="match status" value="1"/>
</dbReference>
<dbReference type="Pfam" id="PF06337">
    <property type="entry name" value="DUSP"/>
    <property type="match status" value="1"/>
</dbReference>
<dbReference type="OrthoDB" id="292964at2759"/>
<evidence type="ECO:0000256" key="7">
    <source>
        <dbReference type="ARBA" id="ARBA00022807"/>
    </source>
</evidence>
<dbReference type="InterPro" id="IPR001394">
    <property type="entry name" value="Peptidase_C19_UCH"/>
</dbReference>
<dbReference type="GO" id="GO:0016579">
    <property type="term" value="P:protein deubiquitination"/>
    <property type="evidence" value="ECO:0007669"/>
    <property type="project" value="InterPro"/>
</dbReference>
<dbReference type="Pfam" id="PF00443">
    <property type="entry name" value="UCH"/>
    <property type="match status" value="1"/>
</dbReference>
<gene>
    <name evidence="10" type="ORF">TRFO_36068</name>
</gene>
<comment type="caution">
    <text evidence="10">The sequence shown here is derived from an EMBL/GenBank/DDBJ whole genome shotgun (WGS) entry which is preliminary data.</text>
</comment>
<dbReference type="GO" id="GO:0006508">
    <property type="term" value="P:proteolysis"/>
    <property type="evidence" value="ECO:0007669"/>
    <property type="project" value="UniProtKB-KW"/>
</dbReference>
<comment type="similarity">
    <text evidence="2">Belongs to the peptidase C19 family.</text>
</comment>
<keyword evidence="4" id="KW-0645">Protease</keyword>
<feature type="domain" description="USP" evidence="8">
    <location>
        <begin position="248"/>
        <end position="816"/>
    </location>
</feature>
<name>A0A1J4JHH4_9EUKA</name>
<sequence>MNEMFNRKSRLCIEKVLRIVEKMIPSSLPDNAEQCQIIRNLLDSSLIPDSDGYLISTKWFNQWKESVGFNDVATFSKVSPIDNSLLTVDDHVRADAINGVDYEIVSEAVYNKLFEWYGGGPPLKMPIEGDMNHETSDIIVKIPQIDIFFRDDHHLFEYSPLKPIDGLKRIACDYFKAQESNTRICDYTFRIRSTELKENTNLSYYGFSSEATLLLEEQNSDGTWPEPSSLAKVGEFWTSLNRSDPGMHGLMNIPNGCYLNVVLQCLLHAYPLIPTFTTNEWKPYLNVSNPRGTKGRLAEAFIELYKDMWESKTQVLSPRFFKSVIGQYRQIYEGNDQNDAHELITHALELIHEDLNRSRIINNDESTESTINDESVVETVSSWDSYIKANDSPIADTFHAMFRSRIDCHKCNQPRFLFDPYSTISLALPLPLQKTHQFLFVPWDLKQPRIIMQLKLNNPTLLTEVTDGICEKLKKKMNIIFAEHQNNSIELKWLTSLEISSRDYKIVAFEIPPHQPESIFAQTRIMAPILCSNRCTQKEIDPFCLVELPSPDVDKEAIQEACEKRFAPLFSPSSGEIVNPKIKEIIKNLYPLQPYDDWQRLKAKIFSRSYEKQVGFERDENVSIATKRRIDVRLNSGIIRDTSKFEWTAFQQVINTVEAPIESTPSTFFTLKECFDLFVHEEQLQDTNAHFCEFCQEYVYASKKIDIWSAPKVLIIHLKRFQCTIYNKKKLDVKVVYPDVLDLTHYIVGDQGKDPVRYRLYGIIEHIGSLDSGHYDTIIYHHQKDKWYKFNDQSVQIIKKGKAHSQDAYILFYVRVE</sequence>
<evidence type="ECO:0000313" key="10">
    <source>
        <dbReference type="EMBL" id="OHS97695.1"/>
    </source>
</evidence>
<dbReference type="PROSITE" id="PS51283">
    <property type="entry name" value="DUSP"/>
    <property type="match status" value="1"/>
</dbReference>
<comment type="catalytic activity">
    <reaction evidence="1">
        <text>Thiol-dependent hydrolysis of ester, thioester, amide, peptide and isopeptide bonds formed by the C-terminal Gly of ubiquitin (a 76-residue protein attached to proteins as an intracellular targeting signal).</text>
        <dbReference type="EC" id="3.4.19.12"/>
    </reaction>
</comment>
<evidence type="ECO:0000256" key="5">
    <source>
        <dbReference type="ARBA" id="ARBA00022786"/>
    </source>
</evidence>
<organism evidence="10 11">
    <name type="scientific">Tritrichomonas foetus</name>
    <dbReference type="NCBI Taxonomy" id="1144522"/>
    <lineage>
        <taxon>Eukaryota</taxon>
        <taxon>Metamonada</taxon>
        <taxon>Parabasalia</taxon>
        <taxon>Tritrichomonadida</taxon>
        <taxon>Tritrichomonadidae</taxon>
        <taxon>Tritrichomonas</taxon>
    </lineage>
</organism>
<dbReference type="Gene3D" id="3.90.70.10">
    <property type="entry name" value="Cysteine proteinases"/>
    <property type="match status" value="2"/>
</dbReference>
<dbReference type="PROSITE" id="PS50235">
    <property type="entry name" value="USP_3"/>
    <property type="match status" value="1"/>
</dbReference>
<dbReference type="InterPro" id="IPR050185">
    <property type="entry name" value="Ub_carboxyl-term_hydrolase"/>
</dbReference>
<dbReference type="InterPro" id="IPR006615">
    <property type="entry name" value="Pept_C19_DUSP"/>
</dbReference>
<feature type="domain" description="DUSP" evidence="9">
    <location>
        <begin position="29"/>
        <end position="129"/>
    </location>
</feature>
<protein>
    <recommendedName>
        <fullName evidence="3">ubiquitinyl hydrolase 1</fullName>
        <ecNumber evidence="3">3.4.19.12</ecNumber>
    </recommendedName>
</protein>
<evidence type="ECO:0000256" key="3">
    <source>
        <dbReference type="ARBA" id="ARBA00012759"/>
    </source>
</evidence>
<dbReference type="AlphaFoldDB" id="A0A1J4JHH4"/>
<dbReference type="EMBL" id="MLAK01001100">
    <property type="protein sequence ID" value="OHS97695.1"/>
    <property type="molecule type" value="Genomic_DNA"/>
</dbReference>
<evidence type="ECO:0000256" key="4">
    <source>
        <dbReference type="ARBA" id="ARBA00022670"/>
    </source>
</evidence>
<keyword evidence="5" id="KW-0833">Ubl conjugation pathway</keyword>
<keyword evidence="7" id="KW-0788">Thiol protease</keyword>
<reference evidence="10" key="1">
    <citation type="submission" date="2016-10" db="EMBL/GenBank/DDBJ databases">
        <authorList>
            <person name="Benchimol M."/>
            <person name="Almeida L.G."/>
            <person name="Vasconcelos A.T."/>
            <person name="Perreira-Neves A."/>
            <person name="Rosa I.A."/>
            <person name="Tasca T."/>
            <person name="Bogo M.R."/>
            <person name="de Souza W."/>
        </authorList>
    </citation>
    <scope>NUCLEOTIDE SEQUENCE [LARGE SCALE GENOMIC DNA]</scope>
    <source>
        <strain evidence="10">K</strain>
    </source>
</reference>
<dbReference type="PANTHER" id="PTHR21646">
    <property type="entry name" value="UBIQUITIN CARBOXYL-TERMINAL HYDROLASE"/>
    <property type="match status" value="1"/>
</dbReference>
<keyword evidence="6" id="KW-0378">Hydrolase</keyword>
<evidence type="ECO:0000313" key="11">
    <source>
        <dbReference type="Proteomes" id="UP000179807"/>
    </source>
</evidence>
<dbReference type="Gene3D" id="3.10.20.90">
    <property type="entry name" value="Phosphatidylinositol 3-kinase Catalytic Subunit, Chain A, domain 1"/>
    <property type="match status" value="1"/>
</dbReference>
<proteinExistence type="inferred from homology"/>
<dbReference type="RefSeq" id="XP_068350832.1">
    <property type="nucleotide sequence ID" value="XM_068510611.1"/>
</dbReference>
<dbReference type="SUPFAM" id="SSF143791">
    <property type="entry name" value="DUSP-like"/>
    <property type="match status" value="1"/>
</dbReference>
<dbReference type="InterPro" id="IPR038765">
    <property type="entry name" value="Papain-like_cys_pep_sf"/>
</dbReference>
<dbReference type="Proteomes" id="UP000179807">
    <property type="component" value="Unassembled WGS sequence"/>
</dbReference>
<dbReference type="PANTHER" id="PTHR21646:SF24">
    <property type="entry name" value="UBIQUITIN CARBOXYL-TERMINAL HYDROLASE"/>
    <property type="match status" value="1"/>
</dbReference>
<dbReference type="GO" id="GO:0004843">
    <property type="term" value="F:cysteine-type deubiquitinase activity"/>
    <property type="evidence" value="ECO:0007669"/>
    <property type="project" value="UniProtKB-EC"/>
</dbReference>
<evidence type="ECO:0000256" key="1">
    <source>
        <dbReference type="ARBA" id="ARBA00000707"/>
    </source>
</evidence>
<dbReference type="SMART" id="SM00695">
    <property type="entry name" value="DUSP"/>
    <property type="match status" value="1"/>
</dbReference>
<evidence type="ECO:0000256" key="2">
    <source>
        <dbReference type="ARBA" id="ARBA00009085"/>
    </source>
</evidence>
<keyword evidence="11" id="KW-1185">Reference proteome</keyword>
<dbReference type="VEuPathDB" id="TrichDB:TRFO_36068"/>
<dbReference type="InterPro" id="IPR028889">
    <property type="entry name" value="USP"/>
</dbReference>
<evidence type="ECO:0000259" key="8">
    <source>
        <dbReference type="PROSITE" id="PS50235"/>
    </source>
</evidence>
<accession>A0A1J4JHH4</accession>
<dbReference type="InterPro" id="IPR035927">
    <property type="entry name" value="DUSP-like_sf"/>
</dbReference>
<dbReference type="GeneID" id="94845315"/>
<dbReference type="PROSITE" id="PS00973">
    <property type="entry name" value="USP_2"/>
    <property type="match status" value="1"/>
</dbReference>
<evidence type="ECO:0000259" key="9">
    <source>
        <dbReference type="PROSITE" id="PS51283"/>
    </source>
</evidence>
<dbReference type="EC" id="3.4.19.12" evidence="3"/>
<dbReference type="InterPro" id="IPR018200">
    <property type="entry name" value="USP_CS"/>
</dbReference>